<evidence type="ECO:0000313" key="1">
    <source>
        <dbReference type="EMBL" id="MBB4965330.1"/>
    </source>
</evidence>
<sequence>MNSPNADDRVRAVFDRMVADGLRRDSFQGASDERIDRMAAEQGVARVPEAVREVLRLIGIRSGLWLAGTAFGVEEMTGERKRHAIASLGGLDHDLVDAEGLLALTAHQGYAYHVVDGADLDRDDPPVWSVVEGESVTKAWDSVSRWFAATAPDVADLRDVLDVMAEMGKNLPAWARDVEPR</sequence>
<proteinExistence type="predicted"/>
<protein>
    <submittedName>
        <fullName evidence="1">Uncharacterized protein</fullName>
    </submittedName>
</protein>
<accession>A0A7W7WVH5</accession>
<dbReference type="RefSeq" id="WP_184668827.1">
    <property type="nucleotide sequence ID" value="NZ_BAABAI010000045.1"/>
</dbReference>
<comment type="caution">
    <text evidence="1">The sequence shown here is derived from an EMBL/GenBank/DDBJ whole genome shotgun (WGS) entry which is preliminary data.</text>
</comment>
<evidence type="ECO:0000313" key="2">
    <source>
        <dbReference type="Proteomes" id="UP000542674"/>
    </source>
</evidence>
<keyword evidence="2" id="KW-1185">Reference proteome</keyword>
<dbReference type="AlphaFoldDB" id="A0A7W7WVH5"/>
<dbReference type="EMBL" id="JACHJS010000001">
    <property type="protein sequence ID" value="MBB4965330.1"/>
    <property type="molecule type" value="Genomic_DNA"/>
</dbReference>
<gene>
    <name evidence="1" type="ORF">F4559_002689</name>
</gene>
<dbReference type="Proteomes" id="UP000542674">
    <property type="component" value="Unassembled WGS sequence"/>
</dbReference>
<organism evidence="1 2">
    <name type="scientific">Saccharothrix violaceirubra</name>
    <dbReference type="NCBI Taxonomy" id="413306"/>
    <lineage>
        <taxon>Bacteria</taxon>
        <taxon>Bacillati</taxon>
        <taxon>Actinomycetota</taxon>
        <taxon>Actinomycetes</taxon>
        <taxon>Pseudonocardiales</taxon>
        <taxon>Pseudonocardiaceae</taxon>
        <taxon>Saccharothrix</taxon>
    </lineage>
</organism>
<name>A0A7W7WVH5_9PSEU</name>
<reference evidence="1 2" key="1">
    <citation type="submission" date="2020-08" db="EMBL/GenBank/DDBJ databases">
        <title>Sequencing the genomes of 1000 actinobacteria strains.</title>
        <authorList>
            <person name="Klenk H.-P."/>
        </authorList>
    </citation>
    <scope>NUCLEOTIDE SEQUENCE [LARGE SCALE GENOMIC DNA]</scope>
    <source>
        <strain evidence="1 2">DSM 45084</strain>
    </source>
</reference>